<feature type="transmembrane region" description="Helical" evidence="1">
    <location>
        <begin position="50"/>
        <end position="70"/>
    </location>
</feature>
<reference evidence="3 4" key="1">
    <citation type="submission" date="2018-11" db="EMBL/GenBank/DDBJ databases">
        <title>Complete genome sequence of Microcystis aeruginosa NIES-102.</title>
        <authorList>
            <person name="Yamaguchi H."/>
            <person name="Suzuki S."/>
            <person name="Kawachi M."/>
        </authorList>
    </citation>
    <scope>NUCLEOTIDE SEQUENCE [LARGE SCALE GENOMIC DNA]</scope>
    <source>
        <strain evidence="3 4">NIES-102</strain>
    </source>
</reference>
<dbReference type="EMBL" id="AP019314">
    <property type="protein sequence ID" value="BBH38911.1"/>
    <property type="molecule type" value="Genomic_DNA"/>
</dbReference>
<dbReference type="NCBIfam" id="TIGR04155">
    <property type="entry name" value="cyano_PEP"/>
    <property type="match status" value="1"/>
</dbReference>
<protein>
    <recommendedName>
        <fullName evidence="2">Ice-binding protein C-terminal domain-containing protein</fullName>
    </recommendedName>
</protein>
<dbReference type="Pfam" id="PF07589">
    <property type="entry name" value="PEP-CTERM"/>
    <property type="match status" value="1"/>
</dbReference>
<dbReference type="InterPro" id="IPR013424">
    <property type="entry name" value="Ice-binding_C"/>
</dbReference>
<proteinExistence type="predicted"/>
<keyword evidence="1" id="KW-0812">Transmembrane</keyword>
<evidence type="ECO:0000313" key="3">
    <source>
        <dbReference type="EMBL" id="BBH38911.1"/>
    </source>
</evidence>
<name>A0A3G9JM02_MICVR</name>
<dbReference type="KEGG" id="mvz:myaer102_14270"/>
<dbReference type="NCBIfam" id="TIGR02595">
    <property type="entry name" value="PEP_CTERM"/>
    <property type="match status" value="1"/>
</dbReference>
<dbReference type="AlphaFoldDB" id="A0A3G9JM02"/>
<keyword evidence="1" id="KW-1133">Transmembrane helix</keyword>
<feature type="domain" description="Ice-binding protein C-terminal" evidence="2">
    <location>
        <begin position="18"/>
        <end position="41"/>
    </location>
</feature>
<organism evidence="3 4">
    <name type="scientific">Microcystis viridis NIES-102</name>
    <dbReference type="NCBI Taxonomy" id="213615"/>
    <lineage>
        <taxon>Bacteria</taxon>
        <taxon>Bacillati</taxon>
        <taxon>Cyanobacteriota</taxon>
        <taxon>Cyanophyceae</taxon>
        <taxon>Oscillatoriophycideae</taxon>
        <taxon>Chroococcales</taxon>
        <taxon>Microcystaceae</taxon>
        <taxon>Microcystis</taxon>
    </lineage>
</organism>
<dbReference type="InterPro" id="IPR026374">
    <property type="entry name" value="Cyano_PEP"/>
</dbReference>
<accession>A0A3G9JM02</accession>
<dbReference type="Proteomes" id="UP000278152">
    <property type="component" value="Chromosome"/>
</dbReference>
<keyword evidence="1" id="KW-0472">Membrane</keyword>
<evidence type="ECO:0000259" key="2">
    <source>
        <dbReference type="Pfam" id="PF07589"/>
    </source>
</evidence>
<evidence type="ECO:0000256" key="1">
    <source>
        <dbReference type="SAM" id="Phobius"/>
    </source>
</evidence>
<evidence type="ECO:0000313" key="4">
    <source>
        <dbReference type="Proteomes" id="UP000278152"/>
    </source>
</evidence>
<sequence length="71" mass="7405">MHIDCSCGFKCDAAPPATTPEPSALVGLGAVVALGVGFKRRRAQADKNSALIEGITTGYLQGSLFLWVIVN</sequence>
<dbReference type="RefSeq" id="WP_080507010.1">
    <property type="nucleotide sequence ID" value="NZ_AP019314.1"/>
</dbReference>
<gene>
    <name evidence="3" type="ORF">myaer102_14270</name>
</gene>